<proteinExistence type="predicted"/>
<evidence type="ECO:0000313" key="2">
    <source>
        <dbReference type="Proteomes" id="UP000703661"/>
    </source>
</evidence>
<protein>
    <submittedName>
        <fullName evidence="1">Uncharacterized protein</fullName>
    </submittedName>
</protein>
<comment type="caution">
    <text evidence="1">The sequence shown here is derived from an EMBL/GenBank/DDBJ whole genome shotgun (WGS) entry which is preliminary data.</text>
</comment>
<dbReference type="EMBL" id="JAAAID010004857">
    <property type="protein sequence ID" value="KAF9992032.1"/>
    <property type="molecule type" value="Genomic_DNA"/>
</dbReference>
<feature type="non-terminal residue" evidence="1">
    <location>
        <position position="1"/>
    </location>
</feature>
<accession>A0A9P6MCQ6</accession>
<keyword evidence="2" id="KW-1185">Reference proteome</keyword>
<evidence type="ECO:0000313" key="1">
    <source>
        <dbReference type="EMBL" id="KAF9992032.1"/>
    </source>
</evidence>
<sequence length="80" mass="9471">GRWMLTSSKNSTRSRRDLLIHHYRHMMQGERKSQRIWISLLRSLWSSYWSLNLSLRSNPLLRLIPRTLSTPATISPPSCH</sequence>
<dbReference type="AlphaFoldDB" id="A0A9P6MCQ6"/>
<gene>
    <name evidence="1" type="ORF">BGZ80_008752</name>
</gene>
<name>A0A9P6MCQ6_9FUNG</name>
<feature type="non-terminal residue" evidence="1">
    <location>
        <position position="80"/>
    </location>
</feature>
<reference evidence="1" key="1">
    <citation type="journal article" date="2020" name="Fungal Divers.">
        <title>Resolving the Mortierellaceae phylogeny through synthesis of multi-gene phylogenetics and phylogenomics.</title>
        <authorList>
            <person name="Vandepol N."/>
            <person name="Liber J."/>
            <person name="Desiro A."/>
            <person name="Na H."/>
            <person name="Kennedy M."/>
            <person name="Barry K."/>
            <person name="Grigoriev I.V."/>
            <person name="Miller A.N."/>
            <person name="O'Donnell K."/>
            <person name="Stajich J.E."/>
            <person name="Bonito G."/>
        </authorList>
    </citation>
    <scope>NUCLEOTIDE SEQUENCE</scope>
    <source>
        <strain evidence="1">NRRL 2769</strain>
    </source>
</reference>
<dbReference type="Proteomes" id="UP000703661">
    <property type="component" value="Unassembled WGS sequence"/>
</dbReference>
<organism evidence="1 2">
    <name type="scientific">Entomortierella chlamydospora</name>
    <dbReference type="NCBI Taxonomy" id="101097"/>
    <lineage>
        <taxon>Eukaryota</taxon>
        <taxon>Fungi</taxon>
        <taxon>Fungi incertae sedis</taxon>
        <taxon>Mucoromycota</taxon>
        <taxon>Mortierellomycotina</taxon>
        <taxon>Mortierellomycetes</taxon>
        <taxon>Mortierellales</taxon>
        <taxon>Mortierellaceae</taxon>
        <taxon>Entomortierella</taxon>
    </lineage>
</organism>